<reference evidence="2" key="3">
    <citation type="submission" date="2021-05" db="UniProtKB">
        <authorList>
            <consortium name="EnsemblPlants"/>
        </authorList>
    </citation>
    <scope>IDENTIFICATION</scope>
    <source>
        <strain evidence="2">cv. B73</strain>
    </source>
</reference>
<dbReference type="Gramene" id="Zm00001eb042800_T001">
    <property type="protein sequence ID" value="Zm00001eb042800_P001"/>
    <property type="gene ID" value="Zm00001eb042800"/>
</dbReference>
<dbReference type="EnsemblPlants" id="Zm00001eb042800_T001">
    <property type="protein sequence ID" value="Zm00001eb042800_P001"/>
    <property type="gene ID" value="Zm00001eb042800"/>
</dbReference>
<protein>
    <submittedName>
        <fullName evidence="1 2">Uncharacterized protein</fullName>
    </submittedName>
</protein>
<dbReference type="ExpressionAtlas" id="A0A1D6KQ90">
    <property type="expression patterns" value="baseline and differential"/>
</dbReference>
<evidence type="ECO:0000313" key="3">
    <source>
        <dbReference type="Proteomes" id="UP000007305"/>
    </source>
</evidence>
<dbReference type="RefSeq" id="NP_001337739.1">
    <property type="nucleotide sequence ID" value="NM_001350810.1"/>
</dbReference>
<dbReference type="OMA" id="PNNTYTH"/>
<organism evidence="2 3">
    <name type="scientific">Zea mays</name>
    <name type="common">Maize</name>
    <dbReference type="NCBI Taxonomy" id="4577"/>
    <lineage>
        <taxon>Eukaryota</taxon>
        <taxon>Viridiplantae</taxon>
        <taxon>Streptophyta</taxon>
        <taxon>Embryophyta</taxon>
        <taxon>Tracheophyta</taxon>
        <taxon>Spermatophyta</taxon>
        <taxon>Magnoliopsida</taxon>
        <taxon>Liliopsida</taxon>
        <taxon>Poales</taxon>
        <taxon>Poaceae</taxon>
        <taxon>PACMAD clade</taxon>
        <taxon>Panicoideae</taxon>
        <taxon>Andropogonodae</taxon>
        <taxon>Andropogoneae</taxon>
        <taxon>Tripsacinae</taxon>
        <taxon>Zea</taxon>
    </lineage>
</organism>
<reference evidence="1 3" key="1">
    <citation type="submission" date="2015-12" db="EMBL/GenBank/DDBJ databases">
        <title>Update maize B73 reference genome by single molecule sequencing technologies.</title>
        <authorList>
            <consortium name="Maize Genome Sequencing Project"/>
            <person name="Ware D."/>
        </authorList>
    </citation>
    <scope>NUCLEOTIDE SEQUENCE [LARGE SCALE GENOMIC DNA]</scope>
    <source>
        <strain evidence="3">cv. B73</strain>
        <tissue evidence="1">Seedling</tissue>
    </source>
</reference>
<dbReference type="Proteomes" id="UP000007305">
    <property type="component" value="Chromosome 1"/>
</dbReference>
<dbReference type="OrthoDB" id="4768527at2759"/>
<dbReference type="PaxDb" id="4577-GRMZM2G101130_P01"/>
<evidence type="ECO:0000313" key="2">
    <source>
        <dbReference type="EnsemblPlants" id="Zm00001eb042800_P001"/>
    </source>
</evidence>
<dbReference type="PANTHER" id="PTHR35106:SF5">
    <property type="entry name" value="CARBOXYPEPTIDASE"/>
    <property type="match status" value="1"/>
</dbReference>
<gene>
    <name evidence="2" type="primary">LOC100278071</name>
    <name evidence="1" type="ORF">ZEAMMB73_Zm00001d032366</name>
</gene>
<sequence>MATPLARAPLPGALLRPAPAVLRLATRCRFRATAASGEGAAGPMLRTCKNCKQQYDPSVNHPYACRHHTAHFGGETKRKFESVYAGGTMDTPNSGKVFQYWHCCGSEDPFDVGCTASPHCSYDD</sequence>
<keyword evidence="4" id="KW-1267">Proteomics identification</keyword>
<dbReference type="AlphaFoldDB" id="A0A1D6KQ90"/>
<evidence type="ECO:0007829" key="4">
    <source>
        <dbReference type="PeptideAtlas" id="A0A1D6KQ90"/>
    </source>
</evidence>
<name>A0A1D6KQ90_MAIZE</name>
<dbReference type="EMBL" id="CM007647">
    <property type="protein sequence ID" value="ONM04934.1"/>
    <property type="molecule type" value="Genomic_DNA"/>
</dbReference>
<dbReference type="GeneID" id="100278071"/>
<accession>A0A1D6KQ90</accession>
<accession>A0A317YHU3</accession>
<dbReference type="RefSeq" id="NP_001337740.1">
    <property type="nucleotide sequence ID" value="NM_001350811.1"/>
</dbReference>
<proteinExistence type="evidence at protein level"/>
<evidence type="ECO:0000313" key="1">
    <source>
        <dbReference type="EMBL" id="ONM04934.1"/>
    </source>
</evidence>
<dbReference type="eggNOG" id="ENOG502S12C">
    <property type="taxonomic scope" value="Eukaryota"/>
</dbReference>
<dbReference type="PANTHER" id="PTHR35106">
    <property type="entry name" value="BNAA07G25190D PROTEIN"/>
    <property type="match status" value="1"/>
</dbReference>
<keyword evidence="3" id="KW-1185">Reference proteome</keyword>
<reference evidence="2" key="2">
    <citation type="submission" date="2019-07" db="EMBL/GenBank/DDBJ databases">
        <authorList>
            <person name="Seetharam A."/>
            <person name="Woodhouse M."/>
            <person name="Cannon E."/>
        </authorList>
    </citation>
    <scope>NUCLEOTIDE SEQUENCE [LARGE SCALE GENOMIC DNA]</scope>
    <source>
        <strain evidence="2">cv. B73</strain>
    </source>
</reference>